<accession>A0ABR8GR69</accession>
<dbReference type="EMBL" id="JACJTA010000027">
    <property type="protein sequence ID" value="MBD2605707.1"/>
    <property type="molecule type" value="Genomic_DNA"/>
</dbReference>
<sequence>MPNEQPSVLIDLTPEYKQNLRDLSKRFRNIRSDVEPIIEQLQQGNILGDRIGGIGEEYIVYKVRVRNTNIPKGKSAGYRLVYQLESPISILLLTIYSKSDREDIGINEIRDIVANFSGEED</sequence>
<keyword evidence="2" id="KW-1185">Reference proteome</keyword>
<gene>
    <name evidence="1" type="ORF">H6G81_14515</name>
</gene>
<evidence type="ECO:0000313" key="2">
    <source>
        <dbReference type="Proteomes" id="UP000660380"/>
    </source>
</evidence>
<dbReference type="Proteomes" id="UP000660380">
    <property type="component" value="Unassembled WGS sequence"/>
</dbReference>
<organism evidence="1 2">
    <name type="scientific">Scytonema hofmannii FACHB-248</name>
    <dbReference type="NCBI Taxonomy" id="1842502"/>
    <lineage>
        <taxon>Bacteria</taxon>
        <taxon>Bacillati</taxon>
        <taxon>Cyanobacteriota</taxon>
        <taxon>Cyanophyceae</taxon>
        <taxon>Nostocales</taxon>
        <taxon>Scytonemataceae</taxon>
        <taxon>Scytonema</taxon>
    </lineage>
</organism>
<comment type="caution">
    <text evidence="1">The sequence shown here is derived from an EMBL/GenBank/DDBJ whole genome shotgun (WGS) entry which is preliminary data.</text>
</comment>
<reference evidence="1 2" key="1">
    <citation type="journal article" date="2020" name="ISME J.">
        <title>Comparative genomics reveals insights into cyanobacterial evolution and habitat adaptation.</title>
        <authorList>
            <person name="Chen M.Y."/>
            <person name="Teng W.K."/>
            <person name="Zhao L."/>
            <person name="Hu C.X."/>
            <person name="Zhou Y.K."/>
            <person name="Han B.P."/>
            <person name="Song L.R."/>
            <person name="Shu W.S."/>
        </authorList>
    </citation>
    <scope>NUCLEOTIDE SEQUENCE [LARGE SCALE GENOMIC DNA]</scope>
    <source>
        <strain evidence="1 2">FACHB-248</strain>
    </source>
</reference>
<dbReference type="RefSeq" id="WP_029636873.1">
    <property type="nucleotide sequence ID" value="NZ_JACJTA010000027.1"/>
</dbReference>
<protein>
    <submittedName>
        <fullName evidence="1">Type II toxin-antitoxin system RelE/ParE family toxin</fullName>
    </submittedName>
</protein>
<evidence type="ECO:0000313" key="1">
    <source>
        <dbReference type="EMBL" id="MBD2605707.1"/>
    </source>
</evidence>
<proteinExistence type="predicted"/>
<name>A0ABR8GR69_9CYAN</name>